<keyword evidence="4 6" id="KW-0168">Coated pit</keyword>
<feature type="repeat" description="CHCR" evidence="7">
    <location>
        <begin position="683"/>
        <end position="825"/>
    </location>
</feature>
<evidence type="ECO:0000256" key="1">
    <source>
        <dbReference type="ARBA" id="ARBA00009535"/>
    </source>
</evidence>
<keyword evidence="5 6" id="KW-0968">Cytoplasmic vesicle</keyword>
<sequence>MNNQLPIELSEVISLTDLGVELNNINFNNVTLQSDKFICIREIGGVSNMVNVIDLLNVSKNFKRPITADSAIMNPDNRIIALRSDRKLQVFNLELSAKVKACTMSEDVVFWHWIDSFELLIVTSLAVYKWSIEGSSDPIKQFLLHNRLKDNHIIQVCANKPMNWILVVGISEQNGRVVGTTQLFNKDKGVSQIIDAHAATFFEFNIDSSATPTQVLILASRDQNKAQLSIVEIDHKDGSPVLEKRKVDISFPPEAVNDFPVAIQTSSKYGTAYLVTKYGFLHVYFIETGACIYSTRISGDTVFVSTKSNDGILCINRKGKALLTKINETTIIPHLLATINDVETVFKLATRASLPGADDLYVQRFHQMLSSNNYMEAAAFAARSPNGILRTSDTIARLKHLPSVPGQLSPILNYFATILETGELNKYEAIELTRPVLAMNRKQLLENWLKENKLECSEELGDIVYEHDVTLALSIYLRATAHSKAVQCFAQLGQFDKIALYSQKTGFTPNWVELLNQAASLDSDKARDLAISLVKASPPLITAESAATILMGRNLIPQTTSFLLDVLRDNLESDGPLQTKLLEMNLVHAPQVADAILSNKVFTHFDKNHIAQLCERANLYQRALELFSDINDIRRVIVHTGALGPDWVVEYLSTISPENSSLLLKDMLISDPRSNMQTVVQAATKYSETIGPQKLISIFEETNCLDGLYYYLGSTINNTTDPAVVFRYIQAATQTGQYKEVERIVKDNNYYDPEKVKNFLTEAQLQDQLPLIIVCDKHGFVQDLILHLYKCGHTKFIEVYVQQVNSSRLPGVVGALLDVDCDENIIKNLISTVNIAGFSTSELVDEVEKRERLKMLHKWLESRAAEGSTEQSVYNGLAKLYIETNIEPEHFLRTNTLYDGLLIGSFCENRDPNLAFIAYSSPQSLGSTDSKLVDLAISSSMFKQLAKYVLQRKDNSLWSLVLNNSEISAASRKSFIDQVVGFGISENSSAEEVSVAVKAFMTADLPFELMQILEKLLLSPTEFSNNSNLQNLLFITAIKADPSKVEGYTNKLNSYDFNDIALICINNSLYEEAFLIYKKANMFSEAAGVLVNNISNLDRAYEFAELTDKPEVWSKLAKAQLDDLKIVEAISSYIRANDPSNYTQVIQMASKANKYNELIRFLNMARLKIREPAIESELLFAFASTDRLNDLEELVKGPNIAQIHVVGERCYKEKLFKAAKILFSSVSSWAQLASTLVMLEEYRSAVECCKKANSIIVWRQVNMACITKKEFRLAQICGLHLIVNAEEIDPLVKVYESSGYIDELITLLENGLGLERAHMGLFTALAILYAKYKHEELMEFLKLYWSRINIPKVIKVCENIHLWCELVFLYVHYEDYDNGITIMIEHSSDAFDHTSFKELINKVSNLELMYKAIRFYLSENPMLVNELLSSVVSKLDLTRVVDIFVKTENTPLIKPFLEQVMQSNQPENSAVIEALHELYLECYDYNSLKASISTYSSFDSKKLASKLSSHSLLEFRRIAVFLYNKMRMFRESISLSKKDRLYSDAIATAHLSGDQAFVHDLCSYFLTFESDSESKENVGDCCFIACITINNHIISPSYVMELAYRYEKSNIVMPYFINYTNNLYNQMNFLTHEISQLREQVNNLTRNGSSSAKPSNDSLNGLGNRLMIGPGSSAPGNNSNIFGSTTLQSPSYQFSNSSNIGSFNR</sequence>
<gene>
    <name evidence="9" type="ORF">AYI69_g8057</name>
</gene>
<dbReference type="InterPro" id="IPR000547">
    <property type="entry name" value="Clathrin_H-chain/VPS_repeat"/>
</dbReference>
<keyword evidence="10" id="KW-1185">Reference proteome</keyword>
<name>A0A1R1XMI8_9FUNG</name>
<dbReference type="FunFam" id="1.25.40.10:FF:000001">
    <property type="entry name" value="Clathrin heavy chain"/>
    <property type="match status" value="1"/>
</dbReference>
<proteinExistence type="inferred from homology"/>
<dbReference type="SMART" id="SM00299">
    <property type="entry name" value="CLH"/>
    <property type="match status" value="7"/>
</dbReference>
<organism evidence="9 10">
    <name type="scientific">Smittium culicis</name>
    <dbReference type="NCBI Taxonomy" id="133412"/>
    <lineage>
        <taxon>Eukaryota</taxon>
        <taxon>Fungi</taxon>
        <taxon>Fungi incertae sedis</taxon>
        <taxon>Zoopagomycota</taxon>
        <taxon>Kickxellomycotina</taxon>
        <taxon>Harpellomycetes</taxon>
        <taxon>Harpellales</taxon>
        <taxon>Legeriomycetaceae</taxon>
        <taxon>Smittium</taxon>
    </lineage>
</organism>
<feature type="repeat" description="CHCR" evidence="7">
    <location>
        <begin position="831"/>
        <end position="974"/>
    </location>
</feature>
<dbReference type="Gene3D" id="1.25.40.730">
    <property type="match status" value="1"/>
</dbReference>
<feature type="repeat" description="CHCR" evidence="7">
    <location>
        <begin position="1279"/>
        <end position="1425"/>
    </location>
</feature>
<feature type="repeat" description="CHCR" evidence="7">
    <location>
        <begin position="1428"/>
        <end position="1574"/>
    </location>
</feature>
<comment type="similarity">
    <text evidence="1 6">Belongs to the clathrin heavy chain family.</text>
</comment>
<dbReference type="GO" id="GO:0005198">
    <property type="term" value="F:structural molecule activity"/>
    <property type="evidence" value="ECO:0007669"/>
    <property type="project" value="InterPro"/>
</dbReference>
<evidence type="ECO:0000256" key="5">
    <source>
        <dbReference type="ARBA" id="ARBA00023329"/>
    </source>
</evidence>
<keyword evidence="3 6" id="KW-0472">Membrane</keyword>
<dbReference type="InterPro" id="IPR016024">
    <property type="entry name" value="ARM-type_fold"/>
</dbReference>
<protein>
    <recommendedName>
        <fullName evidence="6">Clathrin heavy chain</fullName>
    </recommendedName>
</protein>
<evidence type="ECO:0000313" key="10">
    <source>
        <dbReference type="Proteomes" id="UP000187429"/>
    </source>
</evidence>
<dbReference type="FunFam" id="1.25.40.10:FF:000002">
    <property type="entry name" value="Clathrin heavy chain"/>
    <property type="match status" value="1"/>
</dbReference>
<dbReference type="GO" id="GO:0006886">
    <property type="term" value="P:intracellular protein transport"/>
    <property type="evidence" value="ECO:0007669"/>
    <property type="project" value="UniProtKB-UniRule"/>
</dbReference>
<feature type="repeat" description="CHCR" evidence="7">
    <location>
        <begin position="1133"/>
        <end position="1274"/>
    </location>
</feature>
<evidence type="ECO:0000256" key="6">
    <source>
        <dbReference type="PIRNR" id="PIRNR002290"/>
    </source>
</evidence>
<dbReference type="InterPro" id="IPR016025">
    <property type="entry name" value="Clathrin_H-chain_N"/>
</dbReference>
<comment type="subcellular location">
    <subcellularLocation>
        <location evidence="6">Cytoplasmic vesicle membrane</location>
        <topology evidence="6">Peripheral membrane protein</topology>
        <orientation evidence="6">Cytoplasmic side</orientation>
    </subcellularLocation>
    <subcellularLocation>
        <location evidence="6">Membrane</location>
        <location evidence="6">Coated pit</location>
        <topology evidence="6">Peripheral membrane protein</topology>
        <orientation evidence="6">Cytoplasmic side</orientation>
    </subcellularLocation>
</comment>
<dbReference type="GO" id="GO:0005829">
    <property type="term" value="C:cytosol"/>
    <property type="evidence" value="ECO:0007669"/>
    <property type="project" value="GOC"/>
</dbReference>
<dbReference type="InterPro" id="IPR016341">
    <property type="entry name" value="Clathrin_heavy_chain"/>
</dbReference>
<comment type="function">
    <text evidence="6">Clathrin is the major protein of the polyhedral coat of coated pits and vesicles.</text>
</comment>
<evidence type="ECO:0000256" key="3">
    <source>
        <dbReference type="ARBA" id="ARBA00023136"/>
    </source>
</evidence>
<dbReference type="GO" id="GO:0030130">
    <property type="term" value="C:clathrin coat of trans-Golgi network vesicle"/>
    <property type="evidence" value="ECO:0007669"/>
    <property type="project" value="InterPro"/>
</dbReference>
<dbReference type="EMBL" id="LSSM01004101">
    <property type="protein sequence ID" value="OMJ15847.1"/>
    <property type="molecule type" value="Genomic_DNA"/>
</dbReference>
<dbReference type="PANTHER" id="PTHR10292">
    <property type="entry name" value="CLATHRIN HEAVY CHAIN RELATED"/>
    <property type="match status" value="1"/>
</dbReference>
<dbReference type="PIRSF" id="PIRSF002290">
    <property type="entry name" value="Clathrin_H_chain"/>
    <property type="match status" value="1"/>
</dbReference>
<dbReference type="Proteomes" id="UP000187429">
    <property type="component" value="Unassembled WGS sequence"/>
</dbReference>
<feature type="repeat" description="CHCR" evidence="7">
    <location>
        <begin position="984"/>
        <end position="1129"/>
    </location>
</feature>
<evidence type="ECO:0000256" key="2">
    <source>
        <dbReference type="ARBA" id="ARBA00022737"/>
    </source>
</evidence>
<dbReference type="SUPFAM" id="SSF50989">
    <property type="entry name" value="Clathrin heavy-chain terminal domain"/>
    <property type="match status" value="1"/>
</dbReference>
<dbReference type="Gene3D" id="1.25.40.10">
    <property type="entry name" value="Tetratricopeptide repeat domain"/>
    <property type="match status" value="3"/>
</dbReference>
<dbReference type="PANTHER" id="PTHR10292:SF1">
    <property type="entry name" value="CLATHRIN HEAVY CHAIN"/>
    <property type="match status" value="1"/>
</dbReference>
<dbReference type="GO" id="GO:0032051">
    <property type="term" value="F:clathrin light chain binding"/>
    <property type="evidence" value="ECO:0007669"/>
    <property type="project" value="InterPro"/>
</dbReference>
<dbReference type="InterPro" id="IPR055358">
    <property type="entry name" value="CHCR"/>
</dbReference>
<keyword evidence="8" id="KW-0175">Coiled coil</keyword>
<dbReference type="Pfam" id="PF13838">
    <property type="entry name" value="Clathrin_H_link"/>
    <property type="match status" value="1"/>
</dbReference>
<reference evidence="10" key="1">
    <citation type="submission" date="2017-01" db="EMBL/GenBank/DDBJ databases">
        <authorList>
            <person name="Wang Y."/>
            <person name="White M."/>
            <person name="Kvist S."/>
            <person name="Moncalvo J.-M."/>
        </authorList>
    </citation>
    <scope>NUCLEOTIDE SEQUENCE [LARGE SCALE GENOMIC DNA]</scope>
    <source>
        <strain evidence="10">ID-206-W2</strain>
    </source>
</reference>
<dbReference type="GO" id="GO:0006895">
    <property type="term" value="P:Golgi to endosome transport"/>
    <property type="evidence" value="ECO:0007669"/>
    <property type="project" value="TreeGrafter"/>
</dbReference>
<comment type="caution">
    <text evidence="9">The sequence shown here is derived from an EMBL/GenBank/DDBJ whole genome shotgun (WGS) entry which is preliminary data.</text>
</comment>
<dbReference type="Pfam" id="PF00637">
    <property type="entry name" value="Clathrin"/>
    <property type="match status" value="7"/>
</dbReference>
<evidence type="ECO:0000256" key="7">
    <source>
        <dbReference type="PROSITE-ProRule" id="PRU01006"/>
    </source>
</evidence>
<evidence type="ECO:0000256" key="8">
    <source>
        <dbReference type="SAM" id="Coils"/>
    </source>
</evidence>
<dbReference type="Gene3D" id="2.130.10.110">
    <property type="entry name" value="Clathrin heavy-chain terminal domain"/>
    <property type="match status" value="1"/>
</dbReference>
<evidence type="ECO:0000313" key="9">
    <source>
        <dbReference type="EMBL" id="OMJ15847.1"/>
    </source>
</evidence>
<dbReference type="OrthoDB" id="2113814at2759"/>
<accession>A0A1R1XMI8</accession>
<dbReference type="GO" id="GO:0006898">
    <property type="term" value="P:receptor-mediated endocytosis"/>
    <property type="evidence" value="ECO:0007669"/>
    <property type="project" value="TreeGrafter"/>
</dbReference>
<dbReference type="GO" id="GO:0030479">
    <property type="term" value="C:actin cortical patch"/>
    <property type="evidence" value="ECO:0007669"/>
    <property type="project" value="TreeGrafter"/>
</dbReference>
<feature type="repeat" description="CHCR" evidence="7">
    <location>
        <begin position="533"/>
        <end position="680"/>
    </location>
</feature>
<dbReference type="SUPFAM" id="SSF48371">
    <property type="entry name" value="ARM repeat"/>
    <property type="match status" value="6"/>
</dbReference>
<dbReference type="InterPro" id="IPR011990">
    <property type="entry name" value="TPR-like_helical_dom_sf"/>
</dbReference>
<dbReference type="PROSITE" id="PS50236">
    <property type="entry name" value="CHCR"/>
    <property type="match status" value="7"/>
</dbReference>
<dbReference type="GO" id="GO:0071439">
    <property type="term" value="C:clathrin complex"/>
    <property type="evidence" value="ECO:0007669"/>
    <property type="project" value="InterPro"/>
</dbReference>
<evidence type="ECO:0000256" key="4">
    <source>
        <dbReference type="ARBA" id="ARBA00023176"/>
    </source>
</evidence>
<keyword evidence="2" id="KW-0677">Repeat</keyword>
<dbReference type="GO" id="GO:0030132">
    <property type="term" value="C:clathrin coat of coated pit"/>
    <property type="evidence" value="ECO:0007669"/>
    <property type="project" value="InterPro"/>
</dbReference>
<feature type="coiled-coil region" evidence="8">
    <location>
        <begin position="1620"/>
        <end position="1647"/>
    </location>
</feature>